<keyword evidence="2" id="KW-1185">Reference proteome</keyword>
<evidence type="ECO:0000313" key="1">
    <source>
        <dbReference type="EMBL" id="KFC18313.1"/>
    </source>
</evidence>
<dbReference type="RefSeq" id="WP_034978765.1">
    <property type="nucleotide sequence ID" value="NZ_FOFI01000006.1"/>
</dbReference>
<accession>A0A085B768</accession>
<reference evidence="1 2" key="1">
    <citation type="submission" date="2014-07" db="EMBL/GenBank/DDBJ databases">
        <title>Epilithonimonas lactis LMG 22401 Genome.</title>
        <authorList>
            <person name="Pipes S.E."/>
            <person name="Stropko S.J."/>
        </authorList>
    </citation>
    <scope>NUCLEOTIDE SEQUENCE [LARGE SCALE GENOMIC DNA]</scope>
    <source>
        <strain evidence="1 2">LMG 24401</strain>
    </source>
</reference>
<organism evidence="1 2">
    <name type="scientific">Epilithonimonas lactis</name>
    <dbReference type="NCBI Taxonomy" id="421072"/>
    <lineage>
        <taxon>Bacteria</taxon>
        <taxon>Pseudomonadati</taxon>
        <taxon>Bacteroidota</taxon>
        <taxon>Flavobacteriia</taxon>
        <taxon>Flavobacteriales</taxon>
        <taxon>Weeksellaceae</taxon>
        <taxon>Chryseobacterium group</taxon>
        <taxon>Epilithonimonas</taxon>
    </lineage>
</organism>
<dbReference type="EMBL" id="JPLY01000007">
    <property type="protein sequence ID" value="KFC18313.1"/>
    <property type="molecule type" value="Genomic_DNA"/>
</dbReference>
<gene>
    <name evidence="1" type="ORF">IO89_17585</name>
</gene>
<protein>
    <submittedName>
        <fullName evidence="1">Uncharacterized protein</fullName>
    </submittedName>
</protein>
<comment type="caution">
    <text evidence="1">The sequence shown here is derived from an EMBL/GenBank/DDBJ whole genome shotgun (WGS) entry which is preliminary data.</text>
</comment>
<proteinExistence type="predicted"/>
<name>A0A085B768_9FLAO</name>
<dbReference type="eggNOG" id="ENOG5033VIF">
    <property type="taxonomic scope" value="Bacteria"/>
</dbReference>
<evidence type="ECO:0000313" key="2">
    <source>
        <dbReference type="Proteomes" id="UP000028623"/>
    </source>
</evidence>
<sequence>MERDLNILINHCFTTHTTQYSSTNTVVTKKLIDSGVLIKIESETLEVYEINFHSDFFNKKLSVYSEDILCKKVPTNLPEAYQFVDDFFNKINIYNGNYLWSGAREITQGLLSYILKNFLENGLDIHEIFKILEKEEELKPHIIDFRLSYLFAISKFASLSDLKKCIIELANSSKNYEADAFVGDLPRLNPNLAMELYNSVLEESTDMKHFFLAKILYNFINIDLDFVFEEAKKIFVSLPTTALFIFGRIPFTNEDDIIEVDKIVDNSKFSDNQISEYSYYLCKLIMNKSTPELIKNKYFERLSDLIASIEDNLLNAVFHTITFHLKDNDEEKYKLLHQYLSRTQNFSVIQSFFHNFSDPKYLFHLMVMTSTTTGWRSATELYDSALQNFWNIKNEEMERCIFELFNSRKHSLLGVQVIMSGYSKPYNVDLKKSTNIQQLNAIVACSKYPIFFELLLPLILPLRNSKSSKIKDCLILQLSILIKEAYGKTLYELIESQITKSKADKIFLEKISIALDEYLIDKVERESINEFNPYLNEDEHLNLYYRLQNESQSKASKNADKKSIFGQFASTKIIVRGNSFKIGDKEINSMGKVSVSAMIDKRAYKDPEAFEMSLNNFENGN</sequence>
<dbReference type="AlphaFoldDB" id="A0A085B768"/>
<dbReference type="STRING" id="421072.SAMN04488097_3785"/>
<dbReference type="Proteomes" id="UP000028623">
    <property type="component" value="Unassembled WGS sequence"/>
</dbReference>
<dbReference type="OrthoDB" id="1324326at2"/>